<feature type="transmembrane region" description="Helical" evidence="1">
    <location>
        <begin position="66"/>
        <end position="89"/>
    </location>
</feature>
<feature type="transmembrane region" description="Helical" evidence="1">
    <location>
        <begin position="12"/>
        <end position="29"/>
    </location>
</feature>
<evidence type="ECO:0000256" key="1">
    <source>
        <dbReference type="SAM" id="Phobius"/>
    </source>
</evidence>
<dbReference type="Proteomes" id="UP001500618">
    <property type="component" value="Unassembled WGS sequence"/>
</dbReference>
<dbReference type="EMBL" id="BAAANY010000002">
    <property type="protein sequence ID" value="GAA1659474.1"/>
    <property type="molecule type" value="Genomic_DNA"/>
</dbReference>
<gene>
    <name evidence="2" type="ORF">GCM10009765_06040</name>
</gene>
<dbReference type="RefSeq" id="WP_344306896.1">
    <property type="nucleotide sequence ID" value="NZ_BAAANY010000002.1"/>
</dbReference>
<comment type="caution">
    <text evidence="2">The sequence shown here is derived from an EMBL/GenBank/DDBJ whole genome shotgun (WGS) entry which is preliminary data.</text>
</comment>
<evidence type="ECO:0000313" key="3">
    <source>
        <dbReference type="Proteomes" id="UP001500618"/>
    </source>
</evidence>
<reference evidence="2 3" key="1">
    <citation type="journal article" date="2019" name="Int. J. Syst. Evol. Microbiol.">
        <title>The Global Catalogue of Microorganisms (GCM) 10K type strain sequencing project: providing services to taxonomists for standard genome sequencing and annotation.</title>
        <authorList>
            <consortium name="The Broad Institute Genomics Platform"/>
            <consortium name="The Broad Institute Genome Sequencing Center for Infectious Disease"/>
            <person name="Wu L."/>
            <person name="Ma J."/>
        </authorList>
    </citation>
    <scope>NUCLEOTIDE SEQUENCE [LARGE SCALE GENOMIC DNA]</scope>
    <source>
        <strain evidence="2 3">JCM 14718</strain>
    </source>
</reference>
<keyword evidence="3" id="KW-1185">Reference proteome</keyword>
<evidence type="ECO:0008006" key="4">
    <source>
        <dbReference type="Google" id="ProtNLM"/>
    </source>
</evidence>
<keyword evidence="1" id="KW-0472">Membrane</keyword>
<protein>
    <recommendedName>
        <fullName evidence="4">DUF1772 domain-containing protein</fullName>
    </recommendedName>
</protein>
<keyword evidence="1" id="KW-1133">Transmembrane helix</keyword>
<keyword evidence="1" id="KW-0812">Transmembrane</keyword>
<proteinExistence type="predicted"/>
<feature type="transmembrane region" description="Helical" evidence="1">
    <location>
        <begin position="41"/>
        <end position="60"/>
    </location>
</feature>
<evidence type="ECO:0000313" key="2">
    <source>
        <dbReference type="EMBL" id="GAA1659474.1"/>
    </source>
</evidence>
<accession>A0ABN2FTW4</accession>
<name>A0ABN2FTW4_9ACTN</name>
<sequence length="147" mass="16282">MNWTLVAAVPPLVMLAFLIVTEWVPMFPFNDLAAQPVRRRLFAAAINYPVMALIAVLFAVDVTVSTLIATVLCFTVVAGNINSWWFPYFTGRGNADMRRNWEREYGRTLKLLPTDGHVVTPDAQHLVVTAIAWAMLITGVGASVHVL</sequence>
<organism evidence="2 3">
    <name type="scientific">Fodinicola feengrottensis</name>
    <dbReference type="NCBI Taxonomy" id="435914"/>
    <lineage>
        <taxon>Bacteria</taxon>
        <taxon>Bacillati</taxon>
        <taxon>Actinomycetota</taxon>
        <taxon>Actinomycetes</taxon>
        <taxon>Mycobacteriales</taxon>
        <taxon>Fodinicola</taxon>
    </lineage>
</organism>